<feature type="compositionally biased region" description="Low complexity" evidence="8">
    <location>
        <begin position="514"/>
        <end position="534"/>
    </location>
</feature>
<feature type="compositionally biased region" description="Polar residues" evidence="8">
    <location>
        <begin position="1270"/>
        <end position="1284"/>
    </location>
</feature>
<dbReference type="GO" id="GO:0005634">
    <property type="term" value="C:nucleus"/>
    <property type="evidence" value="ECO:0007669"/>
    <property type="project" value="UniProtKB-SubCell"/>
</dbReference>
<feature type="compositionally biased region" description="Polar residues" evidence="8">
    <location>
        <begin position="194"/>
        <end position="215"/>
    </location>
</feature>
<feature type="region of interest" description="Disordered" evidence="8">
    <location>
        <begin position="350"/>
        <end position="386"/>
    </location>
</feature>
<dbReference type="EMBL" id="KZ819635">
    <property type="protein sequence ID" value="PWN92473.1"/>
    <property type="molecule type" value="Genomic_DNA"/>
</dbReference>
<evidence type="ECO:0000256" key="1">
    <source>
        <dbReference type="ARBA" id="ARBA00004123"/>
    </source>
</evidence>
<dbReference type="GeneID" id="37047707"/>
<dbReference type="InterPro" id="IPR001138">
    <property type="entry name" value="Zn2Cys6_DnaBD"/>
</dbReference>
<keyword evidence="3" id="KW-0862">Zinc</keyword>
<evidence type="ECO:0000256" key="6">
    <source>
        <dbReference type="ARBA" id="ARBA00023163"/>
    </source>
</evidence>
<feature type="compositionally biased region" description="Low complexity" evidence="8">
    <location>
        <begin position="127"/>
        <end position="137"/>
    </location>
</feature>
<dbReference type="CDD" id="cd12148">
    <property type="entry name" value="fungal_TF_MHR"/>
    <property type="match status" value="1"/>
</dbReference>
<dbReference type="GO" id="GO:0000981">
    <property type="term" value="F:DNA-binding transcription factor activity, RNA polymerase II-specific"/>
    <property type="evidence" value="ECO:0007669"/>
    <property type="project" value="InterPro"/>
</dbReference>
<evidence type="ECO:0000256" key="8">
    <source>
        <dbReference type="SAM" id="MobiDB-lite"/>
    </source>
</evidence>
<comment type="subcellular location">
    <subcellularLocation>
        <location evidence="1">Nucleus</location>
    </subcellularLocation>
</comment>
<gene>
    <name evidence="10" type="ORF">FA10DRAFT_93136</name>
</gene>
<keyword evidence="11" id="KW-1185">Reference proteome</keyword>
<dbReference type="InterPro" id="IPR051615">
    <property type="entry name" value="Transcr_Regulatory_Elem"/>
</dbReference>
<proteinExistence type="predicted"/>
<dbReference type="CDD" id="cd00067">
    <property type="entry name" value="GAL4"/>
    <property type="match status" value="1"/>
</dbReference>
<dbReference type="GO" id="GO:0008270">
    <property type="term" value="F:zinc ion binding"/>
    <property type="evidence" value="ECO:0007669"/>
    <property type="project" value="InterPro"/>
</dbReference>
<dbReference type="SUPFAM" id="SSF57701">
    <property type="entry name" value="Zn2/Cys6 DNA-binding domain"/>
    <property type="match status" value="1"/>
</dbReference>
<feature type="compositionally biased region" description="Low complexity" evidence="8">
    <location>
        <begin position="149"/>
        <end position="160"/>
    </location>
</feature>
<dbReference type="PANTHER" id="PTHR31313:SF81">
    <property type="entry name" value="TY1 ENHANCER ACTIVATOR"/>
    <property type="match status" value="1"/>
</dbReference>
<keyword evidence="2" id="KW-0479">Metal-binding</keyword>
<reference evidence="10 11" key="1">
    <citation type="journal article" date="2018" name="Mol. Biol. Evol.">
        <title>Broad Genomic Sampling Reveals a Smut Pathogenic Ancestry of the Fungal Clade Ustilaginomycotina.</title>
        <authorList>
            <person name="Kijpornyongpan T."/>
            <person name="Mondo S.J."/>
            <person name="Barry K."/>
            <person name="Sandor L."/>
            <person name="Lee J."/>
            <person name="Lipzen A."/>
            <person name="Pangilinan J."/>
            <person name="LaButti K."/>
            <person name="Hainaut M."/>
            <person name="Henrissat B."/>
            <person name="Grigoriev I.V."/>
            <person name="Spatafora J.W."/>
            <person name="Aime M.C."/>
        </authorList>
    </citation>
    <scope>NUCLEOTIDE SEQUENCE [LARGE SCALE GENOMIC DNA]</scope>
    <source>
        <strain evidence="10 11">MCA 4198</strain>
    </source>
</reference>
<dbReference type="InParanoid" id="A0A316YWP6"/>
<feature type="compositionally biased region" description="Polar residues" evidence="8">
    <location>
        <begin position="560"/>
        <end position="571"/>
    </location>
</feature>
<dbReference type="PROSITE" id="PS00463">
    <property type="entry name" value="ZN2_CY6_FUNGAL_1"/>
    <property type="match status" value="1"/>
</dbReference>
<evidence type="ECO:0000259" key="9">
    <source>
        <dbReference type="PROSITE" id="PS50048"/>
    </source>
</evidence>
<dbReference type="Gene3D" id="4.10.240.10">
    <property type="entry name" value="Zn(2)-C6 fungal-type DNA-binding domain"/>
    <property type="match status" value="1"/>
</dbReference>
<dbReference type="SMART" id="SM00066">
    <property type="entry name" value="GAL4"/>
    <property type="match status" value="1"/>
</dbReference>
<keyword evidence="6" id="KW-0804">Transcription</keyword>
<dbReference type="RefSeq" id="XP_025379671.1">
    <property type="nucleotide sequence ID" value="XM_025525791.1"/>
</dbReference>
<evidence type="ECO:0000256" key="5">
    <source>
        <dbReference type="ARBA" id="ARBA00023125"/>
    </source>
</evidence>
<feature type="region of interest" description="Disordered" evidence="8">
    <location>
        <begin position="1264"/>
        <end position="1284"/>
    </location>
</feature>
<feature type="region of interest" description="Disordered" evidence="8">
    <location>
        <begin position="627"/>
        <end position="663"/>
    </location>
</feature>
<feature type="compositionally biased region" description="Low complexity" evidence="8">
    <location>
        <begin position="355"/>
        <end position="365"/>
    </location>
</feature>
<evidence type="ECO:0000256" key="2">
    <source>
        <dbReference type="ARBA" id="ARBA00022723"/>
    </source>
</evidence>
<organism evidence="10 11">
    <name type="scientific">Acaromyces ingoldii</name>
    <dbReference type="NCBI Taxonomy" id="215250"/>
    <lineage>
        <taxon>Eukaryota</taxon>
        <taxon>Fungi</taxon>
        <taxon>Dikarya</taxon>
        <taxon>Basidiomycota</taxon>
        <taxon>Ustilaginomycotina</taxon>
        <taxon>Exobasidiomycetes</taxon>
        <taxon>Exobasidiales</taxon>
        <taxon>Cryptobasidiaceae</taxon>
        <taxon>Acaromyces</taxon>
    </lineage>
</organism>
<feature type="region of interest" description="Disordered" evidence="8">
    <location>
        <begin position="1"/>
        <end position="36"/>
    </location>
</feature>
<evidence type="ECO:0000256" key="7">
    <source>
        <dbReference type="ARBA" id="ARBA00023242"/>
    </source>
</evidence>
<accession>A0A316YWP6</accession>
<feature type="region of interest" description="Disordered" evidence="8">
    <location>
        <begin position="430"/>
        <end position="596"/>
    </location>
</feature>
<feature type="compositionally biased region" description="Gly residues" evidence="8">
    <location>
        <begin position="457"/>
        <end position="476"/>
    </location>
</feature>
<evidence type="ECO:0000313" key="10">
    <source>
        <dbReference type="EMBL" id="PWN92473.1"/>
    </source>
</evidence>
<dbReference type="Proteomes" id="UP000245768">
    <property type="component" value="Unassembled WGS sequence"/>
</dbReference>
<evidence type="ECO:0000256" key="4">
    <source>
        <dbReference type="ARBA" id="ARBA00023015"/>
    </source>
</evidence>
<evidence type="ECO:0000256" key="3">
    <source>
        <dbReference type="ARBA" id="ARBA00022833"/>
    </source>
</evidence>
<feature type="region of interest" description="Disordered" evidence="8">
    <location>
        <begin position="125"/>
        <end position="252"/>
    </location>
</feature>
<dbReference type="STRING" id="215250.A0A316YWP6"/>
<sequence length="1284" mass="139627">MEPNRGDPNYGNGPAEGQEAPGDDPALSGGIGPFATPVNLWVTSPSHADTLQQRSTGVDQVQTSFDVVTASPFGSAQASPNQLHFPQGIQQQFPNNLGPDAWSAALSSEFQASLDQGGMAHFSLPSQQQQQLSNYQHQQRHSQAHQRGEQQQRQQQQQEQHIPLTIDQPSGVPAHWTQAPWHPQPSPSDPFFNLSDNIAITNSPGSQQAQPSLSQHQHHPTFPDHQRQRQDSHQPPPQQQQQQRDQRVHAQMPVRRHSSFVAADGHSWDSHLATSGFATPHADFLHQRHYAAASSAAVAAVAAASNASINTASSSLSSAPDQQHLAPVNMYAPFAPNSSLQMPSPTFLDLRQHQHQQQQQQHPPGLSLPPPNPPREADLQASAAVETPKRATAACRFCRVRKLRCDGSQPCRQCERRNIECFYPPVLQTKSRKRKDQDQDQDPSSLTTPTSATSAAFGGGNGSGSGGGSGGGGGGNSEAPPSKRVSPVRRKSLPAATASGIASLASSSKPVVMSSPQNASLASPSAQQQPSVLSRSPSSMGKRPGEMSQQDSDRKDKYSRSMSWHQAANNAEDTEDRDVGALGFDRGEQKAGGRAQDMGPFLLSLGSLPPPLNVDADRPYTSVLASPGLDEYVTAEPSGISTDDGGDTPNARQQTNDKAAKRKGDTFVDIVDEHETDDVEDDITSSDEPFANKELAATGPTLMLPRGNAPNDDWWNDLLGYFGPNKSLSTQFVNKLLRQFVVRNPVFFGLLHMPTLMDRIRTPEKRRSAEPALYFGVVSVAICDILSTKPEPWTADIEAADEHIRAFAVRLSRSGRGYLERQLVSMQRPSLETGQAASVLAMLETNSSADQANLIRILEGIVTSFATSGSASALSGKGNAAPIAEGPSDPVYYKRPSKLPSIQAEINREAMTRLCWSSCSHWSRMVIKQPDLDFGPGLEVLDQIQPMAAWEPTRLPQVLPDAFYRSMDFMRAGAELGRLQHSVWNLKILGTEASSSATGASPTLESLEYLVRLEKLETHFKRFMPSISAQRDRLLTAGAEMLGRCMVATRMSLWRKTGLFRIGGGAGRLAAVANFTDLPTSVQFWFDLFTEATESVEGENGRLDAVFASAAPASFSRVADYGTKATMTQIRRALDSKLSSSELTSIMHHVRLALQISHASLHIEKIEPLVRRMLDALVSHANHLTRRSELEDKVTNVKWQYLARGLAEDVAKLLNDTEETYGALRQAETDRAQDVRTLSNYATSGMTDERQADENGGFFPIEITIPPLPTSNTTDSTQIPTTSA</sequence>
<dbReference type="GO" id="GO:0003677">
    <property type="term" value="F:DNA binding"/>
    <property type="evidence" value="ECO:0007669"/>
    <property type="project" value="UniProtKB-KW"/>
</dbReference>
<dbReference type="OrthoDB" id="39175at2759"/>
<dbReference type="PROSITE" id="PS50048">
    <property type="entry name" value="ZN2_CY6_FUNGAL_2"/>
    <property type="match status" value="1"/>
</dbReference>
<feature type="compositionally biased region" description="Basic and acidic residues" evidence="8">
    <location>
        <begin position="221"/>
        <end position="232"/>
    </location>
</feature>
<protein>
    <recommendedName>
        <fullName evidence="9">Zn(2)-C6 fungal-type domain-containing protein</fullName>
    </recommendedName>
</protein>
<keyword evidence="5" id="KW-0238">DNA-binding</keyword>
<feature type="domain" description="Zn(2)-C6 fungal-type" evidence="9">
    <location>
        <begin position="394"/>
        <end position="423"/>
    </location>
</feature>
<keyword evidence="4" id="KW-0805">Transcription regulation</keyword>
<keyword evidence="7" id="KW-0539">Nucleus</keyword>
<evidence type="ECO:0000313" key="11">
    <source>
        <dbReference type="Proteomes" id="UP000245768"/>
    </source>
</evidence>
<feature type="compositionally biased region" description="Low complexity" evidence="8">
    <location>
        <begin position="442"/>
        <end position="456"/>
    </location>
</feature>
<name>A0A316YWP6_9BASI</name>
<dbReference type="InterPro" id="IPR036864">
    <property type="entry name" value="Zn2-C6_fun-type_DNA-bd_sf"/>
</dbReference>
<dbReference type="PANTHER" id="PTHR31313">
    <property type="entry name" value="TY1 ENHANCER ACTIVATOR"/>
    <property type="match status" value="1"/>
</dbReference>
<dbReference type="Pfam" id="PF00172">
    <property type="entry name" value="Zn_clus"/>
    <property type="match status" value="1"/>
</dbReference>